<dbReference type="Pfam" id="PF11797">
    <property type="entry name" value="WxLIP_HBD"/>
    <property type="match status" value="1"/>
</dbReference>
<dbReference type="RefSeq" id="WP_068704289.1">
    <property type="nucleotide sequence ID" value="NZ_JAUOSG010000002.1"/>
</dbReference>
<dbReference type="STRING" id="447689.BA195_08040"/>
<name>A0A1B9XZ59_9FLAO</name>
<comment type="caution">
    <text evidence="2">The sequence shown here is derived from an EMBL/GenBank/DDBJ whole genome shotgun (WGS) entry which is preliminary data.</text>
</comment>
<dbReference type="AlphaFoldDB" id="A0A1B9XZ59"/>
<protein>
    <recommendedName>
        <fullName evidence="1">WxL Interacting Protein host binding domain-containing protein</fullName>
    </recommendedName>
</protein>
<evidence type="ECO:0000313" key="2">
    <source>
        <dbReference type="EMBL" id="OCK42848.1"/>
    </source>
</evidence>
<dbReference type="Proteomes" id="UP000093186">
    <property type="component" value="Unassembled WGS sequence"/>
</dbReference>
<evidence type="ECO:0000313" key="3">
    <source>
        <dbReference type="Proteomes" id="UP000093186"/>
    </source>
</evidence>
<reference evidence="2 3" key="1">
    <citation type="submission" date="2016-06" db="EMBL/GenBank/DDBJ databases">
        <title>Draft Genome Sequence of Tenacibaculum soleae UCD-KL19.</title>
        <authorList>
            <person name="Eisen J.A."/>
            <person name="Coil D.A."/>
            <person name="Lujan K.M."/>
        </authorList>
    </citation>
    <scope>NUCLEOTIDE SEQUENCE [LARGE SCALE GENOMIC DNA]</scope>
    <source>
        <strain evidence="2 3">UCD-KL19</strain>
    </source>
</reference>
<dbReference type="EMBL" id="MAKX01000002">
    <property type="protein sequence ID" value="OCK42848.1"/>
    <property type="molecule type" value="Genomic_DNA"/>
</dbReference>
<accession>A0A1B9XZ59</accession>
<proteinExistence type="predicted"/>
<gene>
    <name evidence="2" type="ORF">BA195_08040</name>
</gene>
<evidence type="ECO:0000259" key="1">
    <source>
        <dbReference type="Pfam" id="PF11797"/>
    </source>
</evidence>
<keyword evidence="3" id="KW-1185">Reference proteome</keyword>
<feature type="domain" description="WxL Interacting Protein host binding" evidence="1">
    <location>
        <begin position="138"/>
        <end position="252"/>
    </location>
</feature>
<organism evidence="2 3">
    <name type="scientific">Tenacibaculum soleae</name>
    <dbReference type="NCBI Taxonomy" id="447689"/>
    <lineage>
        <taxon>Bacteria</taxon>
        <taxon>Pseudomonadati</taxon>
        <taxon>Bacteroidota</taxon>
        <taxon>Flavobacteriia</taxon>
        <taxon>Flavobacteriales</taxon>
        <taxon>Flavobacteriaceae</taxon>
        <taxon>Tenacibaculum</taxon>
    </lineage>
</organism>
<dbReference type="OrthoDB" id="1119204at2"/>
<dbReference type="InterPro" id="IPR021759">
    <property type="entry name" value="WxLIP_HBD"/>
</dbReference>
<sequence>MNKSRLIFFAFLFFTIITKANVIVVNGLTHKFSGVSGQTFKGEVILINPTSIDQRVIFSLNEALYNCETGRTFVEKAAHINSSTTWFNGSVLEKVLAPKEKFIYKFSITIPNDALLKGSYWTTLMVDVDKPVRKEVSKGIGLSTKMRYAIRLLTDVNLMDDVALDFKQIELKPESQKNKRKLTVKIFNESLFIENVKLSLEVYDFNGNKILMSKTQRLSVFPNVCRDFNIDVSNLKKGDYKCIVLADSREEFTGVNVDLKID</sequence>